<feature type="chain" id="PRO_5032869693" evidence="6">
    <location>
        <begin position="20"/>
        <end position="273"/>
    </location>
</feature>
<dbReference type="EMBL" id="CP064942">
    <property type="protein sequence ID" value="QPH55549.1"/>
    <property type="molecule type" value="Genomic_DNA"/>
</dbReference>
<proteinExistence type="inferred from homology"/>
<evidence type="ECO:0000256" key="3">
    <source>
        <dbReference type="ARBA" id="ARBA00022729"/>
    </source>
</evidence>
<comment type="similarity">
    <text evidence="2">Belongs to the MipA/OmpV family.</text>
</comment>
<evidence type="ECO:0000256" key="5">
    <source>
        <dbReference type="ARBA" id="ARBA00023237"/>
    </source>
</evidence>
<dbReference type="KEGG" id="poz:I0K15_07390"/>
<keyword evidence="5" id="KW-0998">Cell outer membrane</keyword>
<dbReference type="Proteomes" id="UP000594800">
    <property type="component" value="Chromosome"/>
</dbReference>
<dbReference type="PANTHER" id="PTHR38776">
    <property type="entry name" value="MLTA-INTERACTING PROTEIN-RELATED"/>
    <property type="match status" value="1"/>
</dbReference>
<keyword evidence="4" id="KW-0472">Membrane</keyword>
<dbReference type="Pfam" id="PF06629">
    <property type="entry name" value="MipA"/>
    <property type="match status" value="1"/>
</dbReference>
<evidence type="ECO:0000313" key="7">
    <source>
        <dbReference type="EMBL" id="QPH55549.1"/>
    </source>
</evidence>
<dbReference type="PANTHER" id="PTHR38776:SF1">
    <property type="entry name" value="MLTA-INTERACTING PROTEIN-RELATED"/>
    <property type="match status" value="1"/>
</dbReference>
<evidence type="ECO:0000313" key="8">
    <source>
        <dbReference type="Proteomes" id="UP000594800"/>
    </source>
</evidence>
<organism evidence="7 8">
    <name type="scientific">Pontivivens ytuae</name>
    <dbReference type="NCBI Taxonomy" id="2789856"/>
    <lineage>
        <taxon>Bacteria</taxon>
        <taxon>Pseudomonadati</taxon>
        <taxon>Pseudomonadota</taxon>
        <taxon>Alphaproteobacteria</taxon>
        <taxon>Rhodobacterales</taxon>
        <taxon>Paracoccaceae</taxon>
        <taxon>Pontivivens</taxon>
    </lineage>
</organism>
<keyword evidence="8" id="KW-1185">Reference proteome</keyword>
<evidence type="ECO:0000256" key="4">
    <source>
        <dbReference type="ARBA" id="ARBA00023136"/>
    </source>
</evidence>
<dbReference type="GO" id="GO:0009279">
    <property type="term" value="C:cell outer membrane"/>
    <property type="evidence" value="ECO:0007669"/>
    <property type="project" value="UniProtKB-SubCell"/>
</dbReference>
<evidence type="ECO:0000256" key="6">
    <source>
        <dbReference type="SAM" id="SignalP"/>
    </source>
</evidence>
<reference evidence="7 8" key="1">
    <citation type="submission" date="2020-11" db="EMBL/GenBank/DDBJ databases">
        <title>Description of Pontivivens ytuae sp. nov. isolated from deep sea sediment of Mariana Trench.</title>
        <authorList>
            <person name="Wang Z."/>
            <person name="Sun Q.-L."/>
            <person name="Xu X.-D."/>
            <person name="Tang Y.-Z."/>
            <person name="Zhang J."/>
        </authorList>
    </citation>
    <scope>NUCLEOTIDE SEQUENCE [LARGE SCALE GENOMIC DNA]</scope>
    <source>
        <strain evidence="7 8">MT2928</strain>
    </source>
</reference>
<evidence type="ECO:0000256" key="1">
    <source>
        <dbReference type="ARBA" id="ARBA00004442"/>
    </source>
</evidence>
<gene>
    <name evidence="7" type="ORF">I0K15_07390</name>
</gene>
<evidence type="ECO:0000256" key="2">
    <source>
        <dbReference type="ARBA" id="ARBA00005722"/>
    </source>
</evidence>
<feature type="signal peptide" evidence="6">
    <location>
        <begin position="1"/>
        <end position="19"/>
    </location>
</feature>
<name>A0A7S9LUV9_9RHOB</name>
<keyword evidence="3 6" id="KW-0732">Signal</keyword>
<accession>A0A7S9LUV9</accession>
<protein>
    <submittedName>
        <fullName evidence="7">MipA/OmpV family protein</fullName>
    </submittedName>
</protein>
<dbReference type="AlphaFoldDB" id="A0A7S9LUV9"/>
<sequence>MPNRLLIAALCCLATTAHAEEEPLWEFGVGAFGLYAPDYPASGESSFNGLPFPYVIYRGDFFRLDDEDGARIVPLETARFRFDISADAAFGVNSDDNDAREGLEDLDPLVQIGPQVVVEGPRFAGGQLEFALAARAVYSVDFDDIEYQGAVLEPRIRYERELGTEREIGLFASVQPIWATEELHDYFYEVDAPFATPSRPAFDAGGGYLGAEVSLGVSAEITDRLQLFAGTGLGFYEGAENEDSPLFEEDVTAAAFLGFAYTLRRSERMVRRD</sequence>
<dbReference type="RefSeq" id="WP_196104796.1">
    <property type="nucleotide sequence ID" value="NZ_CP064942.1"/>
</dbReference>
<comment type="subcellular location">
    <subcellularLocation>
        <location evidence="1">Cell outer membrane</location>
    </subcellularLocation>
</comment>
<dbReference type="InterPro" id="IPR010583">
    <property type="entry name" value="MipA"/>
</dbReference>